<accession>A0AAX6HIT2</accession>
<reference evidence="1" key="1">
    <citation type="journal article" date="2023" name="GigaByte">
        <title>Genome assembly of the bearded iris, Iris pallida Lam.</title>
        <authorList>
            <person name="Bruccoleri R.E."/>
            <person name="Oakeley E.J."/>
            <person name="Faust A.M.E."/>
            <person name="Altorfer M."/>
            <person name="Dessus-Babus S."/>
            <person name="Burckhardt D."/>
            <person name="Oertli M."/>
            <person name="Naumann U."/>
            <person name="Petersen F."/>
            <person name="Wong J."/>
        </authorList>
    </citation>
    <scope>NUCLEOTIDE SEQUENCE</scope>
    <source>
        <strain evidence="1">GSM-AAB239-AS_SAM_17_03QT</strain>
    </source>
</reference>
<dbReference type="AlphaFoldDB" id="A0AAX6HIT2"/>
<organism evidence="1 2">
    <name type="scientific">Iris pallida</name>
    <name type="common">Sweet iris</name>
    <dbReference type="NCBI Taxonomy" id="29817"/>
    <lineage>
        <taxon>Eukaryota</taxon>
        <taxon>Viridiplantae</taxon>
        <taxon>Streptophyta</taxon>
        <taxon>Embryophyta</taxon>
        <taxon>Tracheophyta</taxon>
        <taxon>Spermatophyta</taxon>
        <taxon>Magnoliopsida</taxon>
        <taxon>Liliopsida</taxon>
        <taxon>Asparagales</taxon>
        <taxon>Iridaceae</taxon>
        <taxon>Iridoideae</taxon>
        <taxon>Irideae</taxon>
        <taxon>Iris</taxon>
    </lineage>
</organism>
<comment type="caution">
    <text evidence="1">The sequence shown here is derived from an EMBL/GenBank/DDBJ whole genome shotgun (WGS) entry which is preliminary data.</text>
</comment>
<dbReference type="EMBL" id="JANAVB010009200">
    <property type="protein sequence ID" value="KAJ6840632.1"/>
    <property type="molecule type" value="Genomic_DNA"/>
</dbReference>
<dbReference type="Proteomes" id="UP001140949">
    <property type="component" value="Unassembled WGS sequence"/>
</dbReference>
<keyword evidence="2" id="KW-1185">Reference proteome</keyword>
<evidence type="ECO:0000313" key="1">
    <source>
        <dbReference type="EMBL" id="KAJ6840632.1"/>
    </source>
</evidence>
<proteinExistence type="predicted"/>
<protein>
    <submittedName>
        <fullName evidence="1">Uncharacterized protein</fullName>
    </submittedName>
</protein>
<reference evidence="1" key="2">
    <citation type="submission" date="2023-04" db="EMBL/GenBank/DDBJ databases">
        <authorList>
            <person name="Bruccoleri R.E."/>
            <person name="Oakeley E.J."/>
            <person name="Faust A.-M."/>
            <person name="Dessus-Babus S."/>
            <person name="Altorfer M."/>
            <person name="Burckhardt D."/>
            <person name="Oertli M."/>
            <person name="Naumann U."/>
            <person name="Petersen F."/>
            <person name="Wong J."/>
        </authorList>
    </citation>
    <scope>NUCLEOTIDE SEQUENCE</scope>
    <source>
        <strain evidence="1">GSM-AAB239-AS_SAM_17_03QT</strain>
        <tissue evidence="1">Leaf</tissue>
    </source>
</reference>
<evidence type="ECO:0000313" key="2">
    <source>
        <dbReference type="Proteomes" id="UP001140949"/>
    </source>
</evidence>
<gene>
    <name evidence="1" type="ORF">M6B38_117800</name>
</gene>
<name>A0AAX6HIT2_IRIPA</name>
<sequence>MALYATSRRCFFTSPVASQIFPVVNSNRSGIELGTLLGDRSSFGKIIFDDPEA</sequence>